<evidence type="ECO:0000313" key="3">
    <source>
        <dbReference type="EMBL" id="PPT87760.1"/>
    </source>
</evidence>
<dbReference type="GO" id="GO:0006508">
    <property type="term" value="P:proteolysis"/>
    <property type="evidence" value="ECO:0007669"/>
    <property type="project" value="InterPro"/>
</dbReference>
<dbReference type="EMBL" id="MIGX01000088">
    <property type="protein sequence ID" value="PPT87760.1"/>
    <property type="molecule type" value="Genomic_DNA"/>
</dbReference>
<dbReference type="InterPro" id="IPR001375">
    <property type="entry name" value="Peptidase_S9_cat"/>
</dbReference>
<feature type="domain" description="Peptidase S9 prolyl oligopeptidase catalytic" evidence="2">
    <location>
        <begin position="400"/>
        <end position="609"/>
    </location>
</feature>
<dbReference type="AlphaFoldDB" id="A0A2S6ZCB2"/>
<sequence>MIPREDLFAEPERSQLRISPDGRWLAWLSVGAGVSNLWAAPLQDPTQARPLTFDGRRGISSYRWSWRPGLLLFAQDRDGDENWRLYAVAADGGAARPLTPAGGVRASLAAVSRLHPDTVLVSLNARDPRWPDLYRLELESATLTLHQANPGMARFVIDDDYRVRLAVRNEADGGATVLRRHEGDWRPWLSYPAEDARTSGPSHYGGDGERLYLYDSRGRDTAALYEVAGAAGTLRLMAADPLADLGGLLTDAAEHRPGAVALTRLRPSWLALQPSLQEELDWLEQRLPGQWTLDSRSGDDRLWLLQSGDDDDPGASWLYRRDRRRLERLQLHRPRLAGRPLARMRPQLIGARDGLALVAYLSLPIEAEIAPAWAARPLPLVLLVHGGPWSRDGFGYNALHQWLANRGYAVLSVNFRGSIGFGKAFLDAGNGEWGRRMDEDLEDAVQWAIDRGIADPARLAIFGASYGGYAVLSALTRYPDRYACGIDVVGPSNLETLLAAIPPYWEAARAMQYRAIGNPETEHGRALLRERSPLHRAGRIRAPLLIAQGGNDPRVKQAESERMVAALRGNGIAVEYALYPDEGHGFVRESNRMSFNALAEAFLARHLGGRAEPAPAGGFPGSSLRLC</sequence>
<dbReference type="InterPro" id="IPR011042">
    <property type="entry name" value="6-blade_b-propeller_TolB-like"/>
</dbReference>
<reference evidence="3 4" key="1">
    <citation type="submission" date="2016-08" db="EMBL/GenBank/DDBJ databases">
        <title>Evolution of the type three secretion system and type three effector repertoires in Xanthomonas.</title>
        <authorList>
            <person name="Merda D."/>
            <person name="Briand M."/>
            <person name="Bosis E."/>
            <person name="Rousseau C."/>
            <person name="Portier P."/>
            <person name="Jacques M.-A."/>
            <person name="Fischer-Le Saux M."/>
        </authorList>
    </citation>
    <scope>NUCLEOTIDE SEQUENCE [LARGE SCALE GENOMIC DNA]</scope>
    <source>
        <strain evidence="3 4">CFBP 4691</strain>
    </source>
</reference>
<dbReference type="Proteomes" id="UP000239898">
    <property type="component" value="Unassembled WGS sequence"/>
</dbReference>
<evidence type="ECO:0000313" key="4">
    <source>
        <dbReference type="Proteomes" id="UP000239898"/>
    </source>
</evidence>
<dbReference type="SUPFAM" id="SSF69304">
    <property type="entry name" value="Tricorn protease N-terminal domain"/>
    <property type="match status" value="1"/>
</dbReference>
<evidence type="ECO:0000259" key="2">
    <source>
        <dbReference type="Pfam" id="PF00326"/>
    </source>
</evidence>
<accession>A0A2S6ZCB2</accession>
<keyword evidence="1" id="KW-0378">Hydrolase</keyword>
<dbReference type="SUPFAM" id="SSF53474">
    <property type="entry name" value="alpha/beta-Hydrolases"/>
    <property type="match status" value="1"/>
</dbReference>
<organism evidence="3 4">
    <name type="scientific">Xanthomonas theicola</name>
    <dbReference type="NCBI Taxonomy" id="56464"/>
    <lineage>
        <taxon>Bacteria</taxon>
        <taxon>Pseudomonadati</taxon>
        <taxon>Pseudomonadota</taxon>
        <taxon>Gammaproteobacteria</taxon>
        <taxon>Lysobacterales</taxon>
        <taxon>Lysobacteraceae</taxon>
        <taxon>Xanthomonas</taxon>
    </lineage>
</organism>
<dbReference type="PANTHER" id="PTHR42776">
    <property type="entry name" value="SERINE PEPTIDASE S9 FAMILY MEMBER"/>
    <property type="match status" value="1"/>
</dbReference>
<comment type="caution">
    <text evidence="3">The sequence shown here is derived from an EMBL/GenBank/DDBJ whole genome shotgun (WGS) entry which is preliminary data.</text>
</comment>
<gene>
    <name evidence="3" type="ORF">XthCFBP4691_15185</name>
</gene>
<dbReference type="InterPro" id="IPR029058">
    <property type="entry name" value="AB_hydrolase_fold"/>
</dbReference>
<dbReference type="Gene3D" id="2.120.10.30">
    <property type="entry name" value="TolB, C-terminal domain"/>
    <property type="match status" value="1"/>
</dbReference>
<dbReference type="Gene3D" id="3.40.50.1820">
    <property type="entry name" value="alpha/beta hydrolase"/>
    <property type="match status" value="1"/>
</dbReference>
<evidence type="ECO:0000256" key="1">
    <source>
        <dbReference type="ARBA" id="ARBA00022801"/>
    </source>
</evidence>
<dbReference type="PANTHER" id="PTHR42776:SF27">
    <property type="entry name" value="DIPEPTIDYL PEPTIDASE FAMILY MEMBER 6"/>
    <property type="match status" value="1"/>
</dbReference>
<proteinExistence type="predicted"/>
<protein>
    <submittedName>
        <fullName evidence="3">S9 family peptidase</fullName>
    </submittedName>
</protein>
<dbReference type="Pfam" id="PF00326">
    <property type="entry name" value="Peptidase_S9"/>
    <property type="match status" value="1"/>
</dbReference>
<name>A0A2S6ZCB2_9XANT</name>
<dbReference type="OrthoDB" id="4269629at2"/>
<dbReference type="GO" id="GO:0004252">
    <property type="term" value="F:serine-type endopeptidase activity"/>
    <property type="evidence" value="ECO:0007669"/>
    <property type="project" value="TreeGrafter"/>
</dbReference>
<keyword evidence="4" id="KW-1185">Reference proteome</keyword>